<dbReference type="AlphaFoldDB" id="A0A8K0UV03"/>
<accession>A0A8K0UV03</accession>
<feature type="compositionally biased region" description="Low complexity" evidence="12">
    <location>
        <begin position="23"/>
        <end position="33"/>
    </location>
</feature>
<keyword evidence="9" id="KW-0496">Mitochondrion</keyword>
<protein>
    <submittedName>
        <fullName evidence="14">Mitochondrial import receptor subunit Tom22-domain-containing protein</fullName>
    </submittedName>
</protein>
<keyword evidence="7 13" id="KW-1133">Transmembrane helix</keyword>
<evidence type="ECO:0000256" key="3">
    <source>
        <dbReference type="ARBA" id="ARBA00022448"/>
    </source>
</evidence>
<dbReference type="PANTHER" id="PTHR12504:SF0">
    <property type="entry name" value="MITOCHONDRIAL IMPORT RECEPTOR SUBUNIT TOM22 HOMOLOG"/>
    <property type="match status" value="1"/>
</dbReference>
<dbReference type="Pfam" id="PF04281">
    <property type="entry name" value="Tom22"/>
    <property type="match status" value="1"/>
</dbReference>
<dbReference type="EMBL" id="JAEVFJ010000005">
    <property type="protein sequence ID" value="KAH8104800.1"/>
    <property type="molecule type" value="Genomic_DNA"/>
</dbReference>
<comment type="similarity">
    <text evidence="2">Belongs to the Tom22 family.</text>
</comment>
<feature type="transmembrane region" description="Helical" evidence="13">
    <location>
        <begin position="134"/>
        <end position="154"/>
    </location>
</feature>
<evidence type="ECO:0000313" key="14">
    <source>
        <dbReference type="EMBL" id="KAH8104800.1"/>
    </source>
</evidence>
<evidence type="ECO:0000256" key="7">
    <source>
        <dbReference type="ARBA" id="ARBA00022989"/>
    </source>
</evidence>
<keyword evidence="4 13" id="KW-0812">Transmembrane</keyword>
<evidence type="ECO:0000256" key="9">
    <source>
        <dbReference type="ARBA" id="ARBA00023128"/>
    </source>
</evidence>
<keyword evidence="15" id="KW-1185">Reference proteome</keyword>
<evidence type="ECO:0000256" key="2">
    <source>
        <dbReference type="ARBA" id="ARBA00009874"/>
    </source>
</evidence>
<reference evidence="14" key="1">
    <citation type="journal article" date="2021" name="New Phytol.">
        <title>Evolutionary innovations through gain and loss of genes in the ectomycorrhizal Boletales.</title>
        <authorList>
            <person name="Wu G."/>
            <person name="Miyauchi S."/>
            <person name="Morin E."/>
            <person name="Kuo A."/>
            <person name="Drula E."/>
            <person name="Varga T."/>
            <person name="Kohler A."/>
            <person name="Feng B."/>
            <person name="Cao Y."/>
            <person name="Lipzen A."/>
            <person name="Daum C."/>
            <person name="Hundley H."/>
            <person name="Pangilinan J."/>
            <person name="Johnson J."/>
            <person name="Barry K."/>
            <person name="LaButti K."/>
            <person name="Ng V."/>
            <person name="Ahrendt S."/>
            <person name="Min B."/>
            <person name="Choi I.G."/>
            <person name="Park H."/>
            <person name="Plett J.M."/>
            <person name="Magnuson J."/>
            <person name="Spatafora J.W."/>
            <person name="Nagy L.G."/>
            <person name="Henrissat B."/>
            <person name="Grigoriev I.V."/>
            <person name="Yang Z.L."/>
            <person name="Xu J."/>
            <person name="Martin F.M."/>
        </authorList>
    </citation>
    <scope>NUCLEOTIDE SEQUENCE</scope>
    <source>
        <strain evidence="14">KKN 215</strain>
    </source>
</reference>
<keyword evidence="5" id="KW-1000">Mitochondrion outer membrane</keyword>
<evidence type="ECO:0000256" key="8">
    <source>
        <dbReference type="ARBA" id="ARBA00023010"/>
    </source>
</evidence>
<evidence type="ECO:0000256" key="5">
    <source>
        <dbReference type="ARBA" id="ARBA00022787"/>
    </source>
</evidence>
<feature type="transmembrane region" description="Helical" evidence="13">
    <location>
        <begin position="81"/>
        <end position="102"/>
    </location>
</feature>
<evidence type="ECO:0000256" key="4">
    <source>
        <dbReference type="ARBA" id="ARBA00022692"/>
    </source>
</evidence>
<dbReference type="GO" id="GO:0006886">
    <property type="term" value="P:intracellular protein transport"/>
    <property type="evidence" value="ECO:0007669"/>
    <property type="project" value="InterPro"/>
</dbReference>
<evidence type="ECO:0000256" key="1">
    <source>
        <dbReference type="ARBA" id="ARBA00004572"/>
    </source>
</evidence>
<comment type="caution">
    <text evidence="14">The sequence shown here is derived from an EMBL/GenBank/DDBJ whole genome shotgun (WGS) entry which is preliminary data.</text>
</comment>
<keyword evidence="11 14" id="KW-0675">Receptor</keyword>
<keyword evidence="10 13" id="KW-0472">Membrane</keyword>
<dbReference type="GO" id="GO:0005741">
    <property type="term" value="C:mitochondrial outer membrane"/>
    <property type="evidence" value="ECO:0007669"/>
    <property type="project" value="UniProtKB-SubCell"/>
</dbReference>
<organism evidence="14 15">
    <name type="scientific">Cristinia sonorae</name>
    <dbReference type="NCBI Taxonomy" id="1940300"/>
    <lineage>
        <taxon>Eukaryota</taxon>
        <taxon>Fungi</taxon>
        <taxon>Dikarya</taxon>
        <taxon>Basidiomycota</taxon>
        <taxon>Agaricomycotina</taxon>
        <taxon>Agaricomycetes</taxon>
        <taxon>Agaricomycetidae</taxon>
        <taxon>Agaricales</taxon>
        <taxon>Pleurotineae</taxon>
        <taxon>Stephanosporaceae</taxon>
        <taxon>Cristinia</taxon>
    </lineage>
</organism>
<proteinExistence type="inferred from homology"/>
<evidence type="ECO:0000313" key="15">
    <source>
        <dbReference type="Proteomes" id="UP000813824"/>
    </source>
</evidence>
<sequence>MVKVEIVDEQDAQANSPYASQASSRTGSSVSLSSVGSDLNGEESFYERISALVDIVPPTTRHSISTKISKTASFFKTSGKIVGNLVWIVTTSALLVGLPLAMSLEDEAKVVAQEQEMLAQQQGAQQVRISFHRMALPLPFLLISVVFHFCPFEYPTRRGRGVQ</sequence>
<keyword evidence="3" id="KW-0813">Transport</keyword>
<evidence type="ECO:0000256" key="10">
    <source>
        <dbReference type="ARBA" id="ARBA00023136"/>
    </source>
</evidence>
<evidence type="ECO:0000256" key="13">
    <source>
        <dbReference type="SAM" id="Phobius"/>
    </source>
</evidence>
<evidence type="ECO:0000256" key="11">
    <source>
        <dbReference type="ARBA" id="ARBA00023170"/>
    </source>
</evidence>
<feature type="region of interest" description="Disordered" evidence="12">
    <location>
        <begin position="13"/>
        <end position="33"/>
    </location>
</feature>
<dbReference type="PANTHER" id="PTHR12504">
    <property type="entry name" value="MITOCHONDRIAL IMPORT RECEPTOR SUBUNIT TOM22"/>
    <property type="match status" value="1"/>
</dbReference>
<name>A0A8K0UV03_9AGAR</name>
<gene>
    <name evidence="14" type="ORF">BXZ70DRAFT_922453</name>
</gene>
<evidence type="ECO:0000256" key="6">
    <source>
        <dbReference type="ARBA" id="ARBA00022927"/>
    </source>
</evidence>
<dbReference type="Proteomes" id="UP000813824">
    <property type="component" value="Unassembled WGS sequence"/>
</dbReference>
<dbReference type="CDD" id="cd22884">
    <property type="entry name" value="TOM22"/>
    <property type="match status" value="1"/>
</dbReference>
<keyword evidence="8" id="KW-0811">Translocation</keyword>
<feature type="compositionally biased region" description="Polar residues" evidence="12">
    <location>
        <begin position="13"/>
        <end position="22"/>
    </location>
</feature>
<evidence type="ECO:0000256" key="12">
    <source>
        <dbReference type="SAM" id="MobiDB-lite"/>
    </source>
</evidence>
<keyword evidence="6" id="KW-0653">Protein transport</keyword>
<dbReference type="OrthoDB" id="10016939at2759"/>
<dbReference type="InterPro" id="IPR005683">
    <property type="entry name" value="Tom22"/>
</dbReference>
<comment type="subcellular location">
    <subcellularLocation>
        <location evidence="1">Mitochondrion outer membrane</location>
        <topology evidence="1">Single-pass membrane protein</topology>
    </subcellularLocation>
</comment>